<dbReference type="InterPro" id="IPR013097">
    <property type="entry name" value="Dabb"/>
</dbReference>
<feature type="domain" description="Stress-response A/B barrel" evidence="2">
    <location>
        <begin position="16"/>
        <end position="112"/>
    </location>
</feature>
<evidence type="ECO:0000313" key="3">
    <source>
        <dbReference type="EMBL" id="KAG8376208.1"/>
    </source>
</evidence>
<feature type="domain" description="Stress-response A/B barrel" evidence="2">
    <location>
        <begin position="128"/>
        <end position="227"/>
    </location>
</feature>
<comment type="subunit">
    <text evidence="1">Homodimer.</text>
</comment>
<dbReference type="InterPro" id="IPR044662">
    <property type="entry name" value="HS1/DABB1-like"/>
</dbReference>
<dbReference type="PROSITE" id="PS51502">
    <property type="entry name" value="S_R_A_B_BARREL"/>
    <property type="match status" value="2"/>
</dbReference>
<dbReference type="Proteomes" id="UP000826271">
    <property type="component" value="Unassembled WGS sequence"/>
</dbReference>
<proteinExistence type="predicted"/>
<evidence type="ECO:0000259" key="2">
    <source>
        <dbReference type="PROSITE" id="PS51502"/>
    </source>
</evidence>
<comment type="caution">
    <text evidence="3">The sequence shown here is derived from an EMBL/GenBank/DDBJ whole genome shotgun (WGS) entry which is preliminary data.</text>
</comment>
<dbReference type="Pfam" id="PF07876">
    <property type="entry name" value="Dabb"/>
    <property type="match status" value="2"/>
</dbReference>
<evidence type="ECO:0000256" key="1">
    <source>
        <dbReference type="ARBA" id="ARBA00011738"/>
    </source>
</evidence>
<reference evidence="3" key="1">
    <citation type="submission" date="2019-10" db="EMBL/GenBank/DDBJ databases">
        <authorList>
            <person name="Zhang R."/>
            <person name="Pan Y."/>
            <person name="Wang J."/>
            <person name="Ma R."/>
            <person name="Yu S."/>
        </authorList>
    </citation>
    <scope>NUCLEOTIDE SEQUENCE</scope>
    <source>
        <strain evidence="3">LA-IB0</strain>
        <tissue evidence="3">Leaf</tissue>
    </source>
</reference>
<dbReference type="PANTHER" id="PTHR33178">
    <property type="match status" value="1"/>
</dbReference>
<dbReference type="SMART" id="SM00886">
    <property type="entry name" value="Dabb"/>
    <property type="match status" value="2"/>
</dbReference>
<evidence type="ECO:0000313" key="4">
    <source>
        <dbReference type="Proteomes" id="UP000826271"/>
    </source>
</evidence>
<organism evidence="3 4">
    <name type="scientific">Buddleja alternifolia</name>
    <dbReference type="NCBI Taxonomy" id="168488"/>
    <lineage>
        <taxon>Eukaryota</taxon>
        <taxon>Viridiplantae</taxon>
        <taxon>Streptophyta</taxon>
        <taxon>Embryophyta</taxon>
        <taxon>Tracheophyta</taxon>
        <taxon>Spermatophyta</taxon>
        <taxon>Magnoliopsida</taxon>
        <taxon>eudicotyledons</taxon>
        <taxon>Gunneridae</taxon>
        <taxon>Pentapetalae</taxon>
        <taxon>asterids</taxon>
        <taxon>lamiids</taxon>
        <taxon>Lamiales</taxon>
        <taxon>Scrophulariaceae</taxon>
        <taxon>Buddlejeae</taxon>
        <taxon>Buddleja</taxon>
    </lineage>
</organism>
<dbReference type="InterPro" id="IPR011008">
    <property type="entry name" value="Dimeric_a/b-barrel"/>
</dbReference>
<dbReference type="Gene3D" id="3.30.70.100">
    <property type="match status" value="2"/>
</dbReference>
<dbReference type="EMBL" id="WHWC01000009">
    <property type="protein sequence ID" value="KAG8376208.1"/>
    <property type="molecule type" value="Genomic_DNA"/>
</dbReference>
<keyword evidence="4" id="KW-1185">Reference proteome</keyword>
<dbReference type="PANTHER" id="PTHR33178:SF3">
    <property type="entry name" value="STRESS-RESPONSE A_B BARREL DOMAIN-CONTAINING PROTEIN UP3"/>
    <property type="match status" value="1"/>
</dbReference>
<name>A0AAV6XAN0_9LAMI</name>
<protein>
    <recommendedName>
        <fullName evidence="2">Stress-response A/B barrel domain-containing protein</fullName>
    </recommendedName>
</protein>
<accession>A0AAV6XAN0</accession>
<gene>
    <name evidence="3" type="ORF">BUALT_Bualt09G0039200</name>
</gene>
<dbReference type="AlphaFoldDB" id="A0AAV6XAN0"/>
<sequence length="227" mass="24519">MPSSSSDSSSNPTQIIEHIVLLKVRPSAAPSAVTAMLRNLNSLVSLEPVLHISAGPISRCRSTSASLTFTHILHSRHRSKPHLTSYANHPTHVTVVSNYVRPIVDDVMAVDWVADNFSGSAAVPPGSAMRLTVLKLKEGAAEKRGKSEVMRGIKEKFPSIEQLSVGENFSPERAKGYSIGAIAVLKGVAGLDSEWNEQKDKVINMEFVDDVVVLDYLVPPTVKLASL</sequence>
<dbReference type="SUPFAM" id="SSF54909">
    <property type="entry name" value="Dimeric alpha+beta barrel"/>
    <property type="match status" value="2"/>
</dbReference>